<dbReference type="EMBL" id="JANBPY010001065">
    <property type="protein sequence ID" value="KAJ1961804.1"/>
    <property type="molecule type" value="Genomic_DNA"/>
</dbReference>
<proteinExistence type="predicted"/>
<feature type="domain" description="BRCA2 OB1" evidence="2">
    <location>
        <begin position="2"/>
        <end position="32"/>
    </location>
</feature>
<dbReference type="Proteomes" id="UP001150925">
    <property type="component" value="Unassembled WGS sequence"/>
</dbReference>
<dbReference type="OrthoDB" id="21095at2759"/>
<feature type="non-terminal residue" evidence="3">
    <location>
        <position position="827"/>
    </location>
</feature>
<accession>A0A9W8E2M6</accession>
<evidence type="ECO:0000256" key="1">
    <source>
        <dbReference type="SAM" id="MobiDB-lite"/>
    </source>
</evidence>
<sequence>GHHPLEVPENVRLCLSANSTRRVPWDTKLGAHPLQPCVALRRIQPLGGIVTRVDIVVVKKLPVCFLETFPAGKSVVRNAKEEDKAQKLFMETRAQQANEIIARVKRQQEQEEQEKLRGYRAQATPKELVSGEDIYLAYRCDPDPAFFTRLSQQQQEAFDEYLRNKQKSDEQAIHEALSGEHMERKVKPFFKLIVTDYFATRASRWGNGAGSTQALITLWGFGPQHHDELHVGRRYVFTNLAPVQKPDLYFTSPTSVQLTSGHHTAWREVPIPVEDQVMESAGDEPLPPKTPVRTGQVKPGTTVGEPFTPPPYAFLTHGKGTKTFDGILPTAPRTAPIPRTQPHQSEVKPPLLPLPKRISHTPNGRGNNAISASVVAPATPIQSTARTITLEDCTTLKPGTMVSLVGIVIHLFPQMRQLTIKEPQIVVADSSDNVGVIQHRTPVIPKFQSHAGITIGCTNLTFQGQDPVHNLYLFTYDRCSSYVRQWCDSVLVKRYRSLESWKRKHSRSLRLVHSALEDIDGFLRPEQGYFPPAFGVTPGPVRSHREPSPHKAPTSSVKEGYIRCVTWQAHEDDWPMLQDQVVVTMENGYTFSRLNLTIRQLACYFDALGSPSPSHLLGEPVGHPFLYKLVQPPPFAQPLLPEVKQPEHRIWYRAWWQSRAETLSQQWPVLQQPPQISTAESSSSPGFALVNLWMMVLRLSNPGTNLPTIGHTSKGPSTSTLPRMSMLVDKALAEIPAAAVSPNDPRSVAEPDESIRSALANHAHQCYHQFLAQPPWSHAKAHSLSPQEIVQHYGVLLAEELEMLQVEFHHIFSHHQFTINQTGTQHP</sequence>
<comment type="caution">
    <text evidence="3">The sequence shown here is derived from an EMBL/GenBank/DDBJ whole genome shotgun (WGS) entry which is preliminary data.</text>
</comment>
<reference evidence="3" key="1">
    <citation type="submission" date="2022-07" db="EMBL/GenBank/DDBJ databases">
        <title>Phylogenomic reconstructions and comparative analyses of Kickxellomycotina fungi.</title>
        <authorList>
            <person name="Reynolds N.K."/>
            <person name="Stajich J.E."/>
            <person name="Barry K."/>
            <person name="Grigoriev I.V."/>
            <person name="Crous P."/>
            <person name="Smith M.E."/>
        </authorList>
    </citation>
    <scope>NUCLEOTIDE SEQUENCE</scope>
    <source>
        <strain evidence="3">RSA 1196</strain>
    </source>
</reference>
<evidence type="ECO:0000313" key="4">
    <source>
        <dbReference type="Proteomes" id="UP001150925"/>
    </source>
</evidence>
<feature type="region of interest" description="Disordered" evidence="1">
    <location>
        <begin position="334"/>
        <end position="353"/>
    </location>
</feature>
<feature type="region of interest" description="Disordered" evidence="1">
    <location>
        <begin position="281"/>
        <end position="309"/>
    </location>
</feature>
<dbReference type="GO" id="GO:0006355">
    <property type="term" value="P:regulation of DNA-templated transcription"/>
    <property type="evidence" value="ECO:0007669"/>
    <property type="project" value="TreeGrafter"/>
</dbReference>
<evidence type="ECO:0000259" key="2">
    <source>
        <dbReference type="Pfam" id="PF09103"/>
    </source>
</evidence>
<organism evidence="3 4">
    <name type="scientific">Dispira parvispora</name>
    <dbReference type="NCBI Taxonomy" id="1520584"/>
    <lineage>
        <taxon>Eukaryota</taxon>
        <taxon>Fungi</taxon>
        <taxon>Fungi incertae sedis</taxon>
        <taxon>Zoopagomycota</taxon>
        <taxon>Kickxellomycotina</taxon>
        <taxon>Dimargaritomycetes</taxon>
        <taxon>Dimargaritales</taxon>
        <taxon>Dimargaritaceae</taxon>
        <taxon>Dispira</taxon>
    </lineage>
</organism>
<dbReference type="AlphaFoldDB" id="A0A9W8E2M6"/>
<protein>
    <recommendedName>
        <fullName evidence="2">BRCA2 OB1 domain-containing protein</fullName>
    </recommendedName>
</protein>
<dbReference type="InterPro" id="IPR015187">
    <property type="entry name" value="BRCA2_OB_1"/>
</dbReference>
<name>A0A9W8E2M6_9FUNG</name>
<dbReference type="InterPro" id="IPR012340">
    <property type="entry name" value="NA-bd_OB-fold"/>
</dbReference>
<dbReference type="GO" id="GO:0000724">
    <property type="term" value="P:double-strand break repair via homologous recombination"/>
    <property type="evidence" value="ECO:0007669"/>
    <property type="project" value="InterPro"/>
</dbReference>
<dbReference type="PANTHER" id="PTHR11289:SF0">
    <property type="entry name" value="BREAST CANCER TYPE 2 SUSCEPTIBILITY PROTEIN"/>
    <property type="match status" value="1"/>
</dbReference>
<dbReference type="SUPFAM" id="SSF81878">
    <property type="entry name" value="BRCA2 tower domain"/>
    <property type="match status" value="1"/>
</dbReference>
<dbReference type="Pfam" id="PF09103">
    <property type="entry name" value="BRCA-2_OB1"/>
    <property type="match status" value="1"/>
</dbReference>
<evidence type="ECO:0000313" key="3">
    <source>
        <dbReference type="EMBL" id="KAJ1961804.1"/>
    </source>
</evidence>
<gene>
    <name evidence="3" type="ORF">IWQ62_003743</name>
</gene>
<dbReference type="Gene3D" id="2.40.50.140">
    <property type="entry name" value="Nucleic acid-binding proteins"/>
    <property type="match status" value="3"/>
</dbReference>
<dbReference type="InterPro" id="IPR015525">
    <property type="entry name" value="BRCA2"/>
</dbReference>
<keyword evidence="4" id="KW-1185">Reference proteome</keyword>
<dbReference type="PANTHER" id="PTHR11289">
    <property type="entry name" value="BREAST CANCER TYPE 2 SUSCEPTIBILITY PROTEIN BRCA2"/>
    <property type="match status" value="1"/>
</dbReference>
<dbReference type="SUPFAM" id="SSF50249">
    <property type="entry name" value="Nucleic acid-binding proteins"/>
    <property type="match status" value="1"/>
</dbReference>